<dbReference type="Pfam" id="PF12867">
    <property type="entry name" value="DinB_2"/>
    <property type="match status" value="2"/>
</dbReference>
<evidence type="ECO:0000313" key="4">
    <source>
        <dbReference type="Proteomes" id="UP001201449"/>
    </source>
</evidence>
<accession>A0ABS9BZ77</accession>
<dbReference type="Proteomes" id="UP001201449">
    <property type="component" value="Unassembled WGS sequence"/>
</dbReference>
<feature type="domain" description="DinB-like" evidence="2">
    <location>
        <begin position="258"/>
        <end position="413"/>
    </location>
</feature>
<keyword evidence="4" id="KW-1185">Reference proteome</keyword>
<comment type="caution">
    <text evidence="3">The sequence shown here is derived from an EMBL/GenBank/DDBJ whole genome shotgun (WGS) entry which is preliminary data.</text>
</comment>
<dbReference type="InterPro" id="IPR034660">
    <property type="entry name" value="DinB/YfiT-like"/>
</dbReference>
<feature type="domain" description="DinB-like" evidence="2">
    <location>
        <begin position="78"/>
        <end position="231"/>
    </location>
</feature>
<keyword evidence="1" id="KW-0812">Transmembrane</keyword>
<feature type="transmembrane region" description="Helical" evidence="1">
    <location>
        <begin position="38"/>
        <end position="54"/>
    </location>
</feature>
<dbReference type="InterPro" id="IPR024775">
    <property type="entry name" value="DinB-like"/>
</dbReference>
<evidence type="ECO:0000256" key="1">
    <source>
        <dbReference type="SAM" id="Phobius"/>
    </source>
</evidence>
<keyword evidence="1" id="KW-0472">Membrane</keyword>
<dbReference type="EMBL" id="JAKEVZ010000034">
    <property type="protein sequence ID" value="MCF1753373.1"/>
    <property type="molecule type" value="Genomic_DNA"/>
</dbReference>
<evidence type="ECO:0000259" key="2">
    <source>
        <dbReference type="Pfam" id="PF12867"/>
    </source>
</evidence>
<dbReference type="Gene3D" id="1.20.120.450">
    <property type="entry name" value="dinb family like domain"/>
    <property type="match status" value="2"/>
</dbReference>
<proteinExistence type="predicted"/>
<dbReference type="SUPFAM" id="SSF109854">
    <property type="entry name" value="DinB/YfiT-like putative metalloenzymes"/>
    <property type="match status" value="2"/>
</dbReference>
<sequence>MKNINNIVDITPNRDDIINIKDIQTFDEIKNKKMKKNIVIILLTITFLPMLLAQKSRTQLWTEQDRQFLLEGLKSTQIELMKEVENLNEVQLAFKIDSSKWSIAEVLEHLGTFEEILQWDIFCNQYTPEQLGFTNNLSIKDSIMLAYATDTTKGKAPPAAVPLGRFKELKELEKYFNYHRAEVIKLVENTTADFRKHYIYRPSEWGDWAVRDLHQYTIVYITHTTRHTNQIKRIKSDKNFPQNGNFWTNQDRAMLLKELERTKQEIIAETNSLTNDQWHFKPSKEAWSIAQVVEHLGIYERIFLQEAWIATELPPQPQYYVSSLSDSTYLSWMAESQSHNAPENAIPLGYMKGKDNLSFFTFGRDFIIDFVGKTSKDLKVHFTPREGEPNNRRSIHGLFVVHFGHTDRHLRQIMKIKSHPSYPK</sequence>
<reference evidence="3 4" key="1">
    <citation type="submission" date="2022-01" db="EMBL/GenBank/DDBJ databases">
        <title>Mariniradius saccharolyticus sp. nov., isolated from sediment of a river.</title>
        <authorList>
            <person name="Liu H."/>
        </authorList>
    </citation>
    <scope>NUCLEOTIDE SEQUENCE [LARGE SCALE GENOMIC DNA]</scope>
    <source>
        <strain evidence="3 4">RY-2</strain>
    </source>
</reference>
<dbReference type="RefSeq" id="WP_234863168.1">
    <property type="nucleotide sequence ID" value="NZ_JAKEVZ010000034.1"/>
</dbReference>
<protein>
    <submittedName>
        <fullName evidence="3">DinB family protein</fullName>
    </submittedName>
</protein>
<evidence type="ECO:0000313" key="3">
    <source>
        <dbReference type="EMBL" id="MCF1753373.1"/>
    </source>
</evidence>
<keyword evidence="1" id="KW-1133">Transmembrane helix</keyword>
<gene>
    <name evidence="3" type="ORF">L0U89_20105</name>
</gene>
<name>A0ABS9BZ77_9BACT</name>
<organism evidence="3 4">
    <name type="scientific">Mariniradius sediminis</name>
    <dbReference type="NCBI Taxonomy" id="2909237"/>
    <lineage>
        <taxon>Bacteria</taxon>
        <taxon>Pseudomonadati</taxon>
        <taxon>Bacteroidota</taxon>
        <taxon>Cytophagia</taxon>
        <taxon>Cytophagales</taxon>
        <taxon>Cyclobacteriaceae</taxon>
        <taxon>Mariniradius</taxon>
    </lineage>
</organism>